<dbReference type="AlphaFoldDB" id="A0A841PJU8"/>
<dbReference type="EMBL" id="JACHEF010000018">
    <property type="protein sequence ID" value="MBB6414291.1"/>
    <property type="molecule type" value="Genomic_DNA"/>
</dbReference>
<feature type="domain" description="PRTase-CE" evidence="1">
    <location>
        <begin position="807"/>
        <end position="1072"/>
    </location>
</feature>
<dbReference type="InterPro" id="IPR027417">
    <property type="entry name" value="P-loop_NTPase"/>
</dbReference>
<dbReference type="Gene3D" id="3.40.50.300">
    <property type="entry name" value="P-loop containing nucleotide triphosphate hydrolases"/>
    <property type="match status" value="1"/>
</dbReference>
<organism evidence="2 3">
    <name type="scientific">Mesorhizobium sangaii</name>
    <dbReference type="NCBI Taxonomy" id="505389"/>
    <lineage>
        <taxon>Bacteria</taxon>
        <taxon>Pseudomonadati</taxon>
        <taxon>Pseudomonadota</taxon>
        <taxon>Alphaproteobacteria</taxon>
        <taxon>Hyphomicrobiales</taxon>
        <taxon>Phyllobacteriaceae</taxon>
        <taxon>Mesorhizobium</taxon>
    </lineage>
</organism>
<evidence type="ECO:0000313" key="2">
    <source>
        <dbReference type="EMBL" id="MBB6414291.1"/>
    </source>
</evidence>
<gene>
    <name evidence="2" type="ORF">HNQ71_007000</name>
</gene>
<proteinExistence type="predicted"/>
<reference evidence="2 3" key="1">
    <citation type="submission" date="2020-08" db="EMBL/GenBank/DDBJ databases">
        <title>Genomic Encyclopedia of Type Strains, Phase IV (KMG-IV): sequencing the most valuable type-strain genomes for metagenomic binning, comparative biology and taxonomic classification.</title>
        <authorList>
            <person name="Goeker M."/>
        </authorList>
    </citation>
    <scope>NUCLEOTIDE SEQUENCE [LARGE SCALE GENOMIC DNA]</scope>
    <source>
        <strain evidence="2 3">DSM 100039</strain>
    </source>
</reference>
<name>A0A841PJU8_9HYPH</name>
<dbReference type="Proteomes" id="UP000556329">
    <property type="component" value="Unassembled WGS sequence"/>
</dbReference>
<dbReference type="Pfam" id="PF24390">
    <property type="entry name" value="PRTase-CE"/>
    <property type="match status" value="1"/>
</dbReference>
<dbReference type="InterPro" id="IPR056920">
    <property type="entry name" value="PRTase-CE"/>
</dbReference>
<protein>
    <recommendedName>
        <fullName evidence="1">PRTase-CE domain-containing protein</fullName>
    </recommendedName>
</protein>
<sequence>MLVAVSSGLEKVERLVAQLEDALDSEDREKDARTILRQTLIVRLPNSPESGSVADAIEALAAQGDAMQSLEAATLLRCLGRDAMVSSAREASIERPVVTIVERALPELASFCGAVQKRQTYEKYEVLKTVHGRAEETLAPFVNVPADLDAVLGARQLLARTLNNPLLKAYCAPSHLAQIRAGFEVVNNKLARLLKDTASLPANMMDCKQAIRDQLAYCEAHSNFLTKRYFATYLTIADAALEKFLTSVRGRFKAQIVPRLSDGGILQKRYPFREAGRQIKLSIPLRNLGPGIASNVTVQIEADPERFLFANEELLLGSVAAGDFSAVFNGEVMTETDAVVFLVSVKWDETGGSERQGVEFMATANAQRSDIDWQAQTYRRPYSTDVAKGDTFVGRVDKVQALGNKMLRTPMESFYVTGQKRVGKTSLALAAVAFAKEHAAEPGIESKYLLWGAIANADPAASLRELGTHIAEFIIDSFPAGVQTPALSFDGSIAALTRLADIAAKVRPGLKYVIVIDEFDEIHPELYQHGNLAETFFANIRALTTCENVCLILVGGENMPFVMDRQGQKLNKFVRVPLDYFSRDSEWEDFQLLVQKPSADVLEWHEDAIAEVFNVTKGNPFFAKIVCAAVFEDCVRERDSDVTGQEVRSAIAAQVPTFDTNAFAHLWQDGIHKPVNEREPDILRRCRTLVLVARTARRNLPVTIENLLAQKHGLMLPDTEIVPVLHNFVGRSVLRENQGQYTFVLPIFRAWLVEVGGSRLIADALGEELAHHVQAAEDEAFVQSNEIAALVRSWPTYQGREITGDEVRAWFEQAEGHRQQRLLFKLLQHLRFYGDVEIREALKTLHSFIRPSLPTFVIRKRTDRRSDVLLTYADGEGKSGQFYTSRYAETNGLAAKSIIAPYHFSEQVREKMGAGLKPAALLFLDDLVASGQSLARNLSRFISVNEVLLREMNIPVTALALAVTPDGDEMVRDAMGVFDWLQFDLRYVDIIGPREQAFGKDLGIWASQDEKERAKALCRDLGSLIYPHNPFGFGDQGLLVSFPVNCPNNTLPILHSPSRAEASQSWHPLFPRAIH</sequence>
<dbReference type="PANTHER" id="PTHR34301">
    <property type="entry name" value="DNA-BINDING PROTEIN-RELATED"/>
    <property type="match status" value="1"/>
</dbReference>
<comment type="caution">
    <text evidence="2">The sequence shown here is derived from an EMBL/GenBank/DDBJ whole genome shotgun (WGS) entry which is preliminary data.</text>
</comment>
<evidence type="ECO:0000259" key="1">
    <source>
        <dbReference type="Pfam" id="PF24390"/>
    </source>
</evidence>
<dbReference type="PANTHER" id="PTHR34301:SF8">
    <property type="entry name" value="ATPASE DOMAIN-CONTAINING PROTEIN"/>
    <property type="match status" value="1"/>
</dbReference>
<accession>A0A841PJU8</accession>
<keyword evidence="3" id="KW-1185">Reference proteome</keyword>
<dbReference type="RefSeq" id="WP_184879307.1">
    <property type="nucleotide sequence ID" value="NZ_JACHEF010000018.1"/>
</dbReference>
<dbReference type="SUPFAM" id="SSF52540">
    <property type="entry name" value="P-loop containing nucleoside triphosphate hydrolases"/>
    <property type="match status" value="1"/>
</dbReference>
<evidence type="ECO:0000313" key="3">
    <source>
        <dbReference type="Proteomes" id="UP000556329"/>
    </source>
</evidence>